<feature type="disulfide bond" evidence="6">
    <location>
        <begin position="815"/>
        <end position="825"/>
    </location>
</feature>
<dbReference type="AlphaFoldDB" id="A0A6P7K5L2"/>
<accession>A0A6P7K5L2</accession>
<dbReference type="SUPFAM" id="SSF49899">
    <property type="entry name" value="Concanavalin A-like lectins/glucanases"/>
    <property type="match status" value="3"/>
</dbReference>
<keyword evidence="1 6" id="KW-0245">EGF-like domain</keyword>
<dbReference type="PROSITE" id="PS50026">
    <property type="entry name" value="EGF_3"/>
    <property type="match status" value="9"/>
</dbReference>
<dbReference type="FunFam" id="2.60.120.200:FF:000055">
    <property type="entry name" value="Crumbs cell polarity complex component 1"/>
    <property type="match status" value="1"/>
</dbReference>
<dbReference type="InterPro" id="IPR051022">
    <property type="entry name" value="Notch_Cell-Fate_Det"/>
</dbReference>
<dbReference type="PROSITE" id="PS50025">
    <property type="entry name" value="LAM_G_DOMAIN"/>
    <property type="match status" value="3"/>
</dbReference>
<evidence type="ECO:0000259" key="9">
    <source>
        <dbReference type="PROSITE" id="PS50026"/>
    </source>
</evidence>
<dbReference type="InterPro" id="IPR000742">
    <property type="entry name" value="EGF"/>
</dbReference>
<dbReference type="Pfam" id="PF02210">
    <property type="entry name" value="Laminin_G_2"/>
    <property type="match status" value="3"/>
</dbReference>
<feature type="domain" description="EGF-like" evidence="9">
    <location>
        <begin position="67"/>
        <end position="107"/>
    </location>
</feature>
<feature type="disulfide bond" evidence="6">
    <location>
        <begin position="97"/>
        <end position="106"/>
    </location>
</feature>
<dbReference type="CDD" id="cd00054">
    <property type="entry name" value="EGF_CA"/>
    <property type="match status" value="6"/>
</dbReference>
<organism evidence="10 11">
    <name type="scientific">Parambassis ranga</name>
    <name type="common">Indian glassy fish</name>
    <dbReference type="NCBI Taxonomy" id="210632"/>
    <lineage>
        <taxon>Eukaryota</taxon>
        <taxon>Metazoa</taxon>
        <taxon>Chordata</taxon>
        <taxon>Craniata</taxon>
        <taxon>Vertebrata</taxon>
        <taxon>Euteleostomi</taxon>
        <taxon>Actinopterygii</taxon>
        <taxon>Neopterygii</taxon>
        <taxon>Teleostei</taxon>
        <taxon>Neoteleostei</taxon>
        <taxon>Acanthomorphata</taxon>
        <taxon>Ovalentaria</taxon>
        <taxon>Ambassidae</taxon>
        <taxon>Parambassis</taxon>
    </lineage>
</organism>
<dbReference type="CDD" id="cd00110">
    <property type="entry name" value="LamG"/>
    <property type="match status" value="3"/>
</dbReference>
<dbReference type="PANTHER" id="PTHR24049">
    <property type="entry name" value="CRUMBS FAMILY MEMBER"/>
    <property type="match status" value="1"/>
</dbReference>
<dbReference type="InterPro" id="IPR001881">
    <property type="entry name" value="EGF-like_Ca-bd_dom"/>
</dbReference>
<dbReference type="InterPro" id="IPR018097">
    <property type="entry name" value="EGF_Ca-bd_CS"/>
</dbReference>
<feature type="domain" description="EGF-like" evidence="9">
    <location>
        <begin position="903"/>
        <end position="940"/>
    </location>
</feature>
<protein>
    <submittedName>
        <fullName evidence="11">Protein crumbs homolog 1-like</fullName>
    </submittedName>
</protein>
<evidence type="ECO:0000256" key="4">
    <source>
        <dbReference type="ARBA" id="ARBA00023157"/>
    </source>
</evidence>
<dbReference type="PROSITE" id="PS01186">
    <property type="entry name" value="EGF_2"/>
    <property type="match status" value="4"/>
</dbReference>
<comment type="caution">
    <text evidence="6">Lacks conserved residue(s) required for the propagation of feature annotation.</text>
</comment>
<evidence type="ECO:0000256" key="3">
    <source>
        <dbReference type="ARBA" id="ARBA00022737"/>
    </source>
</evidence>
<reference evidence="11" key="1">
    <citation type="submission" date="2025-08" db="UniProtKB">
        <authorList>
            <consortium name="RefSeq"/>
        </authorList>
    </citation>
    <scope>IDENTIFICATION</scope>
</reference>
<feature type="disulfide bond" evidence="6">
    <location>
        <begin position="545"/>
        <end position="554"/>
    </location>
</feature>
<keyword evidence="5" id="KW-0325">Glycoprotein</keyword>
<dbReference type="InParanoid" id="A0A6P7K5L2"/>
<feature type="domain" description="EGF-like" evidence="9">
    <location>
        <begin position="519"/>
        <end position="555"/>
    </location>
</feature>
<keyword evidence="2 7" id="KW-0732">Signal</keyword>
<keyword evidence="4 6" id="KW-1015">Disulfide bond</keyword>
<feature type="disulfide bond" evidence="6">
    <location>
        <begin position="799"/>
        <end position="808"/>
    </location>
</feature>
<evidence type="ECO:0000256" key="6">
    <source>
        <dbReference type="PROSITE-ProRule" id="PRU00076"/>
    </source>
</evidence>
<feature type="domain" description="EGF-like" evidence="9">
    <location>
        <begin position="773"/>
        <end position="809"/>
    </location>
</feature>
<sequence>MIIFSVFMWMLWWLYAGAVFAEDISGCEQQPCQHGGVCESYNGGFRCLCSLQSQNGRLYGGENCTVPLLGCDENKCENGGICSPLLVDDYHTYTCICLAGFTGSQCQTPTVFSFESRGYMYIETKLLDPEAPLNVTFSFKTERPVGTLLQRRVDDLVLSIELMEGHLCLLSLRGQGSSTLVQELPEYLSDNKWHTVEASLGGVVSLIRLLCTEGSCTRDTSTEVQLLEHASALPEPGAVRQSLFIGAIGGNWASGRAVDEEDFPAAFLGCFRDVFVDSHLVLPIVVPVELGTQANITVGCSDKDKCDDSPCQNRGRCVSQGWRRYTCECHRPYEGSNCAEEYATARFGSKDLESYAVFSVDNDPGDTVIVSMFIRTRRSSGLLLVLANSTGQYLRLWLEKGRVKVQVNNFETLVGQNVVSDGHFHLVTVKLEGMAAILFQSTQSQGSMAIRRAQAQLGDLVFVGGLPDSRALASFGGYFKGCVQDLRINNKRLQFYPIATPVQSYNLEQLVGVAEGCSSDNACAVNPCLNGGVCYAMWDDFVCNCPPNTAGQRCEEVKWCELSPCPATAVCEPHSQGFECLSNVTFRLDSNILIYQSNGKITRRLTSVSFSLRTRQSAATLLHAQQDSHYLTIFLLNSHVVMELQTGPDKDSSKASVQSLGPINDGEWHVVEVSMETQTPTSRWIMIVDGGKEKSVSETAVGDLQFLKDGADIYLGGLSLEAGVNLSGCLSPVEIGGLLLPFHLETELNLPRPQEEQFVRINRNASPHYGCWGARVCAPNPCQNEGVCEDVFDQHQCSCSLEWTGPLCQDPADSCMFSPCVYGNCTNLPGGFQCVCELGYSGALCEVEVDMCENSNCSNGATCLKGFQSYGCLCPQNLTGQYCDEKIPDIPWYIETNPLPQLPISVCMGTRWNYSCFNGGNCSETDTCYCLPGFTGQWCEKDVDECASEPCMNGGFCINYVNSFECVCDMNYSGIHCQIDVSDFYLYLFLGLWQNLFQLVSYLVIRLDDEPEVEWGFHVND</sequence>
<keyword evidence="10" id="KW-1185">Reference proteome</keyword>
<dbReference type="GO" id="GO:0005886">
    <property type="term" value="C:plasma membrane"/>
    <property type="evidence" value="ECO:0007669"/>
    <property type="project" value="TreeGrafter"/>
</dbReference>
<feature type="domain" description="Laminin G" evidence="8">
    <location>
        <begin position="109"/>
        <end position="300"/>
    </location>
</feature>
<dbReference type="RefSeq" id="XP_028283987.1">
    <property type="nucleotide sequence ID" value="XM_028428186.1"/>
</dbReference>
<dbReference type="PANTHER" id="PTHR24049:SF22">
    <property type="entry name" value="DROSOPHILA CRUMBS HOMOLOG"/>
    <property type="match status" value="1"/>
</dbReference>
<evidence type="ECO:0000256" key="5">
    <source>
        <dbReference type="ARBA" id="ARBA00023180"/>
    </source>
</evidence>
<feature type="disulfide bond" evidence="6">
    <location>
        <begin position="329"/>
        <end position="338"/>
    </location>
</feature>
<name>A0A6P7K5L2_9TELE</name>
<dbReference type="GO" id="GO:0005509">
    <property type="term" value="F:calcium ion binding"/>
    <property type="evidence" value="ECO:0007669"/>
    <property type="project" value="InterPro"/>
</dbReference>
<feature type="domain" description="EGF-like" evidence="9">
    <location>
        <begin position="23"/>
        <end position="65"/>
    </location>
</feature>
<feature type="disulfide bond" evidence="6">
    <location>
        <begin position="968"/>
        <end position="977"/>
    </location>
</feature>
<feature type="domain" description="EGF-like" evidence="9">
    <location>
        <begin position="942"/>
        <end position="978"/>
    </location>
</feature>
<dbReference type="Gene3D" id="2.10.25.10">
    <property type="entry name" value="Laminin"/>
    <property type="match status" value="9"/>
</dbReference>
<feature type="signal peptide" evidence="7">
    <location>
        <begin position="1"/>
        <end position="21"/>
    </location>
</feature>
<dbReference type="OrthoDB" id="283575at2759"/>
<evidence type="ECO:0000313" key="10">
    <source>
        <dbReference type="Proteomes" id="UP000515145"/>
    </source>
</evidence>
<dbReference type="GO" id="GO:0045197">
    <property type="term" value="P:establishment or maintenance of epithelial cell apical/basal polarity"/>
    <property type="evidence" value="ECO:0007669"/>
    <property type="project" value="TreeGrafter"/>
</dbReference>
<dbReference type="GO" id="GO:0007157">
    <property type="term" value="P:heterophilic cell-cell adhesion via plasma membrane cell adhesion molecules"/>
    <property type="evidence" value="ECO:0007669"/>
    <property type="project" value="TreeGrafter"/>
</dbReference>
<keyword evidence="3" id="KW-0677">Repeat</keyword>
<evidence type="ECO:0000256" key="2">
    <source>
        <dbReference type="ARBA" id="ARBA00022729"/>
    </source>
</evidence>
<dbReference type="InterPro" id="IPR001791">
    <property type="entry name" value="Laminin_G"/>
</dbReference>
<feature type="domain" description="Laminin G" evidence="8">
    <location>
        <begin position="583"/>
        <end position="771"/>
    </location>
</feature>
<feature type="disulfide bond" evidence="6">
    <location>
        <begin position="930"/>
        <end position="939"/>
    </location>
</feature>
<feature type="domain" description="EGF-like" evidence="9">
    <location>
        <begin position="848"/>
        <end position="884"/>
    </location>
</feature>
<dbReference type="SMART" id="SM00179">
    <property type="entry name" value="EGF_CA"/>
    <property type="match status" value="8"/>
</dbReference>
<feature type="domain" description="EGF-like" evidence="9">
    <location>
        <begin position="811"/>
        <end position="846"/>
    </location>
</feature>
<dbReference type="SMART" id="SM00181">
    <property type="entry name" value="EGF"/>
    <property type="match status" value="9"/>
</dbReference>
<dbReference type="FunFam" id="2.10.25.10:FF:000282">
    <property type="entry name" value="Crumbs cell polarity complex component 2"/>
    <property type="match status" value="1"/>
</dbReference>
<dbReference type="InterPro" id="IPR000152">
    <property type="entry name" value="EGF-type_Asp/Asn_hydroxyl_site"/>
</dbReference>
<evidence type="ECO:0000256" key="7">
    <source>
        <dbReference type="SAM" id="SignalP"/>
    </source>
</evidence>
<feature type="domain" description="Laminin G" evidence="8">
    <location>
        <begin position="345"/>
        <end position="517"/>
    </location>
</feature>
<feature type="disulfide bond" evidence="6">
    <location>
        <begin position="874"/>
        <end position="883"/>
    </location>
</feature>
<evidence type="ECO:0000313" key="11">
    <source>
        <dbReference type="RefSeq" id="XP_028283987.1"/>
    </source>
</evidence>
<dbReference type="FunFam" id="2.10.25.10:FF:000122">
    <property type="entry name" value="Protein crumbs homolog 2"/>
    <property type="match status" value="1"/>
</dbReference>
<feature type="domain" description="EGF-like" evidence="9">
    <location>
        <begin position="302"/>
        <end position="339"/>
    </location>
</feature>
<dbReference type="InterPro" id="IPR013320">
    <property type="entry name" value="ConA-like_dom_sf"/>
</dbReference>
<dbReference type="Gene3D" id="2.60.120.200">
    <property type="match status" value="3"/>
</dbReference>
<dbReference type="Pfam" id="PF00008">
    <property type="entry name" value="EGF"/>
    <property type="match status" value="5"/>
</dbReference>
<evidence type="ECO:0000256" key="1">
    <source>
        <dbReference type="ARBA" id="ARBA00022536"/>
    </source>
</evidence>
<gene>
    <name evidence="11" type="primary">LOC114450195</name>
</gene>
<feature type="disulfide bond" evidence="6">
    <location>
        <begin position="836"/>
        <end position="845"/>
    </location>
</feature>
<dbReference type="GeneID" id="114450195"/>
<dbReference type="Proteomes" id="UP000515145">
    <property type="component" value="Chromosome 17"/>
</dbReference>
<dbReference type="SMART" id="SM00282">
    <property type="entry name" value="LamG"/>
    <property type="match status" value="3"/>
</dbReference>
<feature type="chain" id="PRO_5028424727" evidence="7">
    <location>
        <begin position="22"/>
        <end position="1021"/>
    </location>
</feature>
<dbReference type="PROSITE" id="PS00022">
    <property type="entry name" value="EGF_1"/>
    <property type="match status" value="8"/>
</dbReference>
<dbReference type="SUPFAM" id="SSF57196">
    <property type="entry name" value="EGF/Laminin"/>
    <property type="match status" value="6"/>
</dbReference>
<proteinExistence type="predicted"/>
<dbReference type="PROSITE" id="PS01187">
    <property type="entry name" value="EGF_CA"/>
    <property type="match status" value="1"/>
</dbReference>
<dbReference type="GO" id="GO:0032991">
    <property type="term" value="C:protein-containing complex"/>
    <property type="evidence" value="ECO:0007669"/>
    <property type="project" value="TreeGrafter"/>
</dbReference>
<dbReference type="PROSITE" id="PS00010">
    <property type="entry name" value="ASX_HYDROXYL"/>
    <property type="match status" value="2"/>
</dbReference>
<evidence type="ECO:0000259" key="8">
    <source>
        <dbReference type="PROSITE" id="PS50025"/>
    </source>
</evidence>